<feature type="compositionally biased region" description="Polar residues" evidence="1">
    <location>
        <begin position="68"/>
        <end position="78"/>
    </location>
</feature>
<protein>
    <submittedName>
        <fullName evidence="2">Uncharacterized protein</fullName>
    </submittedName>
</protein>
<feature type="region of interest" description="Disordered" evidence="1">
    <location>
        <begin position="59"/>
        <end position="78"/>
    </location>
</feature>
<sequence length="78" mass="8452">MKIRRAEFLLAVAIVTSAAVMQIREYVLKTAPQDAVQTLSCETPHQGLAPAACAAMRSEHPVDDGATHPQQSAPRIWV</sequence>
<gene>
    <name evidence="2" type="ORF">SAMN05444165_1663</name>
</gene>
<dbReference type="Proteomes" id="UP000185151">
    <property type="component" value="Unassembled WGS sequence"/>
</dbReference>
<name>A0A1N6HXJ0_9BURK</name>
<keyword evidence="3" id="KW-1185">Reference proteome</keyword>
<evidence type="ECO:0000313" key="3">
    <source>
        <dbReference type="Proteomes" id="UP000185151"/>
    </source>
</evidence>
<dbReference type="RefSeq" id="WP_074297254.1">
    <property type="nucleotide sequence ID" value="NZ_FSRU01000001.1"/>
</dbReference>
<reference evidence="2 3" key="1">
    <citation type="submission" date="2016-11" db="EMBL/GenBank/DDBJ databases">
        <authorList>
            <person name="Jaros S."/>
            <person name="Januszkiewicz K."/>
            <person name="Wedrychowicz H."/>
        </authorList>
    </citation>
    <scope>NUCLEOTIDE SEQUENCE [LARGE SCALE GENOMIC DNA]</scope>
    <source>
        <strain evidence="2 3">GAS95</strain>
    </source>
</reference>
<dbReference type="OrthoDB" id="9028181at2"/>
<organism evidence="2 3">
    <name type="scientific">Paraburkholderia phenazinium</name>
    <dbReference type="NCBI Taxonomy" id="60549"/>
    <lineage>
        <taxon>Bacteria</taxon>
        <taxon>Pseudomonadati</taxon>
        <taxon>Pseudomonadota</taxon>
        <taxon>Betaproteobacteria</taxon>
        <taxon>Burkholderiales</taxon>
        <taxon>Burkholderiaceae</taxon>
        <taxon>Paraburkholderia</taxon>
    </lineage>
</organism>
<evidence type="ECO:0000256" key="1">
    <source>
        <dbReference type="SAM" id="MobiDB-lite"/>
    </source>
</evidence>
<evidence type="ECO:0000313" key="2">
    <source>
        <dbReference type="EMBL" id="SIO24532.1"/>
    </source>
</evidence>
<dbReference type="AlphaFoldDB" id="A0A1N6HXJ0"/>
<proteinExistence type="predicted"/>
<dbReference type="EMBL" id="FSRU01000001">
    <property type="protein sequence ID" value="SIO24532.1"/>
    <property type="molecule type" value="Genomic_DNA"/>
</dbReference>
<accession>A0A1N6HXJ0</accession>